<dbReference type="Pfam" id="PF01070">
    <property type="entry name" value="FMN_dh"/>
    <property type="match status" value="1"/>
</dbReference>
<evidence type="ECO:0000313" key="6">
    <source>
        <dbReference type="Proteomes" id="UP000593915"/>
    </source>
</evidence>
<dbReference type="SUPFAM" id="SSF51395">
    <property type="entry name" value="FMN-linked oxidoreductases"/>
    <property type="match status" value="1"/>
</dbReference>
<feature type="domain" description="FMN-dependent dehydrogenase" evidence="4">
    <location>
        <begin position="173"/>
        <end position="292"/>
    </location>
</feature>
<dbReference type="InterPro" id="IPR000262">
    <property type="entry name" value="FMN-dep_DH"/>
</dbReference>
<dbReference type="InterPro" id="IPR013785">
    <property type="entry name" value="Aldolase_TIM"/>
</dbReference>
<accession>A0A7S6WR35</accession>
<sequence>MTKNKKCKLCKNCNGYGCIGELPGMGGVFKSANFIANCAAWEKYYDKKETDIEIRSASSLKTVLPKIRLAPMTGAVENAGYYEEKQFYFDLIKNAIDAGLALSLGDGFPDEKLLFGIEALHSFKKKAAVFFKPYPQKKLFDRIEMSRDVAEIIGVDTDAYNIVTMRNLVHLEKKNACDLRELRKRAKLPFAVKGVFTFTDMEIIKELKPEIAIISNHGGRIETEAGSTADFAARHLKEIAKYTHEVWIDGGLRKCGDFIAASSLGASEILLGRPCITAILRDKDAGIKSMIKEIFGGHTFFNGVIRTE</sequence>
<dbReference type="GO" id="GO:0016491">
    <property type="term" value="F:oxidoreductase activity"/>
    <property type="evidence" value="ECO:0007669"/>
    <property type="project" value="InterPro"/>
</dbReference>
<keyword evidence="3" id="KW-0288">FMN</keyword>
<dbReference type="AlphaFoldDB" id="A0A7S6WR35"/>
<evidence type="ECO:0000256" key="1">
    <source>
        <dbReference type="ARBA" id="ARBA00001917"/>
    </source>
</evidence>
<evidence type="ECO:0000256" key="2">
    <source>
        <dbReference type="ARBA" id="ARBA00022630"/>
    </source>
</evidence>
<dbReference type="Gene3D" id="3.20.20.70">
    <property type="entry name" value="Aldolase class I"/>
    <property type="match status" value="1"/>
</dbReference>
<dbReference type="RefSeq" id="WP_194076698.1">
    <property type="nucleotide sequence ID" value="NZ_CP061839.1"/>
</dbReference>
<dbReference type="PANTHER" id="PTHR10578">
    <property type="entry name" value="S -2-HYDROXY-ACID OXIDASE-RELATED"/>
    <property type="match status" value="1"/>
</dbReference>
<dbReference type="Proteomes" id="UP000593915">
    <property type="component" value="Chromosome"/>
</dbReference>
<evidence type="ECO:0000256" key="3">
    <source>
        <dbReference type="ARBA" id="ARBA00022643"/>
    </source>
</evidence>
<protein>
    <submittedName>
        <fullName evidence="5">Alpha-hydroxy-acid oxidizing protein</fullName>
    </submittedName>
</protein>
<evidence type="ECO:0000313" key="5">
    <source>
        <dbReference type="EMBL" id="QOW61232.1"/>
    </source>
</evidence>
<gene>
    <name evidence="5" type="ORF">IFE08_02200</name>
</gene>
<dbReference type="EMBL" id="CP061839">
    <property type="protein sequence ID" value="QOW61232.1"/>
    <property type="molecule type" value="Genomic_DNA"/>
</dbReference>
<comment type="cofactor">
    <cofactor evidence="1">
        <name>FMN</name>
        <dbReference type="ChEBI" id="CHEBI:58210"/>
    </cofactor>
</comment>
<reference evidence="5 6" key="1">
    <citation type="submission" date="2020-09" db="EMBL/GenBank/DDBJ databases">
        <title>Characterization of Treponema spp. from bovine digital dermatitis in Korea.</title>
        <authorList>
            <person name="Espiritu H.M."/>
            <person name="Cho Y.I."/>
            <person name="Mamuad L."/>
        </authorList>
    </citation>
    <scope>NUCLEOTIDE SEQUENCE [LARGE SCALE GENOMIC DNA]</scope>
    <source>
        <strain evidence="5 6">KS1</strain>
    </source>
</reference>
<keyword evidence="2" id="KW-0285">Flavoprotein</keyword>
<name>A0A7S6WR35_9SPIR</name>
<evidence type="ECO:0000259" key="4">
    <source>
        <dbReference type="Pfam" id="PF01070"/>
    </source>
</evidence>
<proteinExistence type="predicted"/>
<dbReference type="PANTHER" id="PTHR10578:SF107">
    <property type="entry name" value="2-HYDROXYACID OXIDASE 1"/>
    <property type="match status" value="1"/>
</dbReference>
<organism evidence="5 6">
    <name type="scientific">Treponema pedis</name>
    <dbReference type="NCBI Taxonomy" id="409322"/>
    <lineage>
        <taxon>Bacteria</taxon>
        <taxon>Pseudomonadati</taxon>
        <taxon>Spirochaetota</taxon>
        <taxon>Spirochaetia</taxon>
        <taxon>Spirochaetales</taxon>
        <taxon>Treponemataceae</taxon>
        <taxon>Treponema</taxon>
    </lineage>
</organism>